<dbReference type="Gene3D" id="3.20.20.70">
    <property type="entry name" value="Aldolase class I"/>
    <property type="match status" value="1"/>
</dbReference>
<accession>X0WVA5</accession>
<dbReference type="SUPFAM" id="SSF51395">
    <property type="entry name" value="FMN-linked oxidoreductases"/>
    <property type="match status" value="1"/>
</dbReference>
<keyword evidence="1" id="KW-0560">Oxidoreductase</keyword>
<dbReference type="PANTHER" id="PTHR43073:SF2">
    <property type="entry name" value="DIHYDROPYRIMIDINE DEHYDROGENASE [NADP(+)]"/>
    <property type="match status" value="1"/>
</dbReference>
<dbReference type="AlphaFoldDB" id="X0WVA5"/>
<name>X0WVA5_9ZZZZ</name>
<feature type="domain" description="Dihydroorotate dehydrogenase catalytic" evidence="2">
    <location>
        <begin position="4"/>
        <end position="197"/>
    </location>
</feature>
<dbReference type="InterPro" id="IPR005720">
    <property type="entry name" value="Dihydroorotate_DH_cat"/>
</dbReference>
<proteinExistence type="predicted"/>
<dbReference type="GO" id="GO:0005737">
    <property type="term" value="C:cytoplasm"/>
    <property type="evidence" value="ECO:0007669"/>
    <property type="project" value="InterPro"/>
</dbReference>
<feature type="non-terminal residue" evidence="3">
    <location>
        <position position="198"/>
    </location>
</feature>
<reference evidence="3" key="1">
    <citation type="journal article" date="2014" name="Front. Microbiol.">
        <title>High frequency of phylogenetically diverse reductive dehalogenase-homologous genes in deep subseafloor sedimentary metagenomes.</title>
        <authorList>
            <person name="Kawai M."/>
            <person name="Futagami T."/>
            <person name="Toyoda A."/>
            <person name="Takaki Y."/>
            <person name="Nishi S."/>
            <person name="Hori S."/>
            <person name="Arai W."/>
            <person name="Tsubouchi T."/>
            <person name="Morono Y."/>
            <person name="Uchiyama I."/>
            <person name="Ito T."/>
            <person name="Fujiyama A."/>
            <person name="Inagaki F."/>
            <person name="Takami H."/>
        </authorList>
    </citation>
    <scope>NUCLEOTIDE SEQUENCE</scope>
    <source>
        <strain evidence="3">Expedition CK06-06</strain>
    </source>
</reference>
<dbReference type="Pfam" id="PF01180">
    <property type="entry name" value="DHO_dh"/>
    <property type="match status" value="1"/>
</dbReference>
<evidence type="ECO:0000259" key="2">
    <source>
        <dbReference type="Pfam" id="PF01180"/>
    </source>
</evidence>
<dbReference type="PANTHER" id="PTHR43073">
    <property type="entry name" value="DIHYDROPYRIMIDINE DEHYDROGENASE [NADP(+)]"/>
    <property type="match status" value="1"/>
</dbReference>
<organism evidence="3">
    <name type="scientific">marine sediment metagenome</name>
    <dbReference type="NCBI Taxonomy" id="412755"/>
    <lineage>
        <taxon>unclassified sequences</taxon>
        <taxon>metagenomes</taxon>
        <taxon>ecological metagenomes</taxon>
    </lineage>
</organism>
<gene>
    <name evidence="3" type="ORF">S01H1_70571</name>
</gene>
<comment type="caution">
    <text evidence="3">The sequence shown here is derived from an EMBL/GenBank/DDBJ whole genome shotgun (WGS) entry which is preliminary data.</text>
</comment>
<evidence type="ECO:0000256" key="1">
    <source>
        <dbReference type="ARBA" id="ARBA00023002"/>
    </source>
</evidence>
<sequence length="198" mass="21377">MADLSVEFAGLTCMSPFMLASAPPTAKGEMIQRAFEAGWSGAVTKTIALEPAIDVRPRLARLALANRTIGLENIELISQRNLDSWVKDIEEIKRHYPDHILFASLMAGVVRDEWHSLIKQVEEAGVDGLELNFGCPHGMPEKGMGSVQGQDPNIAGDITRWAKEIASVPVMVKLTPNVTDIVQIGQACEEAGADAISA</sequence>
<dbReference type="EMBL" id="BARS01046936">
    <property type="protein sequence ID" value="GAG34585.1"/>
    <property type="molecule type" value="Genomic_DNA"/>
</dbReference>
<dbReference type="InterPro" id="IPR013785">
    <property type="entry name" value="Aldolase_TIM"/>
</dbReference>
<dbReference type="GO" id="GO:0016627">
    <property type="term" value="F:oxidoreductase activity, acting on the CH-CH group of donors"/>
    <property type="evidence" value="ECO:0007669"/>
    <property type="project" value="InterPro"/>
</dbReference>
<evidence type="ECO:0000313" key="3">
    <source>
        <dbReference type="EMBL" id="GAG34585.1"/>
    </source>
</evidence>
<protein>
    <recommendedName>
        <fullName evidence="2">Dihydroorotate dehydrogenase catalytic domain-containing protein</fullName>
    </recommendedName>
</protein>